<feature type="compositionally biased region" description="Basic residues" evidence="1">
    <location>
        <begin position="325"/>
        <end position="336"/>
    </location>
</feature>
<feature type="region of interest" description="Disordered" evidence="1">
    <location>
        <begin position="297"/>
        <end position="336"/>
    </location>
</feature>
<feature type="signal peptide" evidence="2">
    <location>
        <begin position="1"/>
        <end position="31"/>
    </location>
</feature>
<protein>
    <submittedName>
        <fullName evidence="3">Uncharacterized protein</fullName>
    </submittedName>
</protein>
<feature type="chain" id="PRO_5046716513" evidence="2">
    <location>
        <begin position="32"/>
        <end position="336"/>
    </location>
</feature>
<dbReference type="Proteomes" id="UP001606099">
    <property type="component" value="Unassembled WGS sequence"/>
</dbReference>
<reference evidence="3 4" key="1">
    <citation type="submission" date="2024-08" db="EMBL/GenBank/DDBJ databases">
        <authorList>
            <person name="Lu H."/>
        </authorList>
    </citation>
    <scope>NUCLEOTIDE SEQUENCE [LARGE SCALE GENOMIC DNA]</scope>
    <source>
        <strain evidence="3 4">BYS180W</strain>
    </source>
</reference>
<evidence type="ECO:0000256" key="2">
    <source>
        <dbReference type="SAM" id="SignalP"/>
    </source>
</evidence>
<comment type="caution">
    <text evidence="3">The sequence shown here is derived from an EMBL/GenBank/DDBJ whole genome shotgun (WGS) entry which is preliminary data.</text>
</comment>
<sequence>MTTFCIFLRIKKSALVLLFLCAFNSTISATAAPTPNPDIPRWIERPWEWRYIIYITNNNWASELKFSKKYDATKQGNYKLLSWETAAPDPLSIPAEKNYRSDHPTVDVVLFEFDKDGLILSAHKHPTPLRGRLESTKHVMLAPQNTESEGRYLLANWFLGYSEDSPPWMVGICDLNQIPSPSPLADSLYLYGDKFKMRPYRPTTGCREWANQLTNPDRPYIDVTSYIPKHLDPDEPGTYVHPIIGWARWEDPPKPVIGKERNTWYCLHECPNGEAPGPIPDIQAWAQRHGWHAPLPPTRIPVFPDNPARRGFYPLSPDEVPPPPKPKRPGKRAAKP</sequence>
<keyword evidence="4" id="KW-1185">Reference proteome</keyword>
<organism evidence="3 4">
    <name type="scientific">Roseateles rivi</name>
    <dbReference type="NCBI Taxonomy" id="3299028"/>
    <lineage>
        <taxon>Bacteria</taxon>
        <taxon>Pseudomonadati</taxon>
        <taxon>Pseudomonadota</taxon>
        <taxon>Betaproteobacteria</taxon>
        <taxon>Burkholderiales</taxon>
        <taxon>Sphaerotilaceae</taxon>
        <taxon>Roseateles</taxon>
    </lineage>
</organism>
<accession>A0ABW7FRY8</accession>
<proteinExistence type="predicted"/>
<evidence type="ECO:0000313" key="4">
    <source>
        <dbReference type="Proteomes" id="UP001606099"/>
    </source>
</evidence>
<gene>
    <name evidence="3" type="ORF">ACG0Z6_02425</name>
</gene>
<keyword evidence="2" id="KW-0732">Signal</keyword>
<evidence type="ECO:0000313" key="3">
    <source>
        <dbReference type="EMBL" id="MFG6447094.1"/>
    </source>
</evidence>
<dbReference type="RefSeq" id="WP_394458467.1">
    <property type="nucleotide sequence ID" value="NZ_JBIGHZ010000001.1"/>
</dbReference>
<name>A0ABW7FRY8_9BURK</name>
<evidence type="ECO:0000256" key="1">
    <source>
        <dbReference type="SAM" id="MobiDB-lite"/>
    </source>
</evidence>
<dbReference type="EMBL" id="JBIGHZ010000001">
    <property type="protein sequence ID" value="MFG6447094.1"/>
    <property type="molecule type" value="Genomic_DNA"/>
</dbReference>